<dbReference type="GO" id="GO:0003700">
    <property type="term" value="F:DNA-binding transcription factor activity"/>
    <property type="evidence" value="ECO:0007669"/>
    <property type="project" value="InterPro"/>
</dbReference>
<dbReference type="InterPro" id="IPR036388">
    <property type="entry name" value="WH-like_DNA-bd_sf"/>
</dbReference>
<gene>
    <name evidence="5" type="ORF">ENO08_02095</name>
</gene>
<dbReference type="AlphaFoldDB" id="A0A7V2F396"/>
<dbReference type="NCBIfam" id="NF033788">
    <property type="entry name" value="HTH_metalloreg"/>
    <property type="match status" value="1"/>
</dbReference>
<keyword evidence="2" id="KW-0238">DNA-binding</keyword>
<dbReference type="GO" id="GO:0003677">
    <property type="term" value="F:DNA binding"/>
    <property type="evidence" value="ECO:0007669"/>
    <property type="project" value="UniProtKB-KW"/>
</dbReference>
<dbReference type="Pfam" id="PF01022">
    <property type="entry name" value="HTH_5"/>
    <property type="match status" value="1"/>
</dbReference>
<dbReference type="InterPro" id="IPR036390">
    <property type="entry name" value="WH_DNA-bd_sf"/>
</dbReference>
<name>A0A7V2F396_UNCEI</name>
<keyword evidence="3" id="KW-0804">Transcription</keyword>
<dbReference type="InterPro" id="IPR051011">
    <property type="entry name" value="Metal_resp_trans_reg"/>
</dbReference>
<dbReference type="CDD" id="cd00090">
    <property type="entry name" value="HTH_ARSR"/>
    <property type="match status" value="1"/>
</dbReference>
<feature type="domain" description="HTH arsR-type" evidence="4">
    <location>
        <begin position="18"/>
        <end position="111"/>
    </location>
</feature>
<dbReference type="PANTHER" id="PTHR43132:SF2">
    <property type="entry name" value="ARSENICAL RESISTANCE OPERON REPRESSOR ARSR-RELATED"/>
    <property type="match status" value="1"/>
</dbReference>
<reference evidence="5" key="1">
    <citation type="journal article" date="2020" name="mSystems">
        <title>Genome- and Community-Level Interaction Insights into Carbon Utilization and Element Cycling Functions of Hydrothermarchaeota in Hydrothermal Sediment.</title>
        <authorList>
            <person name="Zhou Z."/>
            <person name="Liu Y."/>
            <person name="Xu W."/>
            <person name="Pan J."/>
            <person name="Luo Z.H."/>
            <person name="Li M."/>
        </authorList>
    </citation>
    <scope>NUCLEOTIDE SEQUENCE [LARGE SCALE GENOMIC DNA]</scope>
    <source>
        <strain evidence="5">SpSt-1233</strain>
    </source>
</reference>
<evidence type="ECO:0000256" key="3">
    <source>
        <dbReference type="ARBA" id="ARBA00023163"/>
    </source>
</evidence>
<dbReference type="PANTHER" id="PTHR43132">
    <property type="entry name" value="ARSENICAL RESISTANCE OPERON REPRESSOR ARSR-RELATED"/>
    <property type="match status" value="1"/>
</dbReference>
<accession>A0A7V2F396</accession>
<proteinExistence type="predicted"/>
<dbReference type="SUPFAM" id="SSF46785">
    <property type="entry name" value="Winged helix' DNA-binding domain"/>
    <property type="match status" value="1"/>
</dbReference>
<protein>
    <submittedName>
        <fullName evidence="5">ArsR family transcriptional regulator</fullName>
    </submittedName>
</protein>
<evidence type="ECO:0000256" key="1">
    <source>
        <dbReference type="ARBA" id="ARBA00023015"/>
    </source>
</evidence>
<comment type="caution">
    <text evidence="5">The sequence shown here is derived from an EMBL/GenBank/DDBJ whole genome shotgun (WGS) entry which is preliminary data.</text>
</comment>
<dbReference type="EMBL" id="DSEC01000147">
    <property type="protein sequence ID" value="HER43234.1"/>
    <property type="molecule type" value="Genomic_DNA"/>
</dbReference>
<dbReference type="InterPro" id="IPR011991">
    <property type="entry name" value="ArsR-like_HTH"/>
</dbReference>
<organism evidence="5">
    <name type="scientific">Eiseniibacteriota bacterium</name>
    <dbReference type="NCBI Taxonomy" id="2212470"/>
    <lineage>
        <taxon>Bacteria</taxon>
        <taxon>Candidatus Eiseniibacteriota</taxon>
    </lineage>
</organism>
<dbReference type="PROSITE" id="PS50987">
    <property type="entry name" value="HTH_ARSR_2"/>
    <property type="match status" value="1"/>
</dbReference>
<dbReference type="Gene3D" id="1.10.10.10">
    <property type="entry name" value="Winged helix-like DNA-binding domain superfamily/Winged helix DNA-binding domain"/>
    <property type="match status" value="1"/>
</dbReference>
<dbReference type="PRINTS" id="PR00778">
    <property type="entry name" value="HTHARSR"/>
</dbReference>
<dbReference type="SMART" id="SM00418">
    <property type="entry name" value="HTH_ARSR"/>
    <property type="match status" value="1"/>
</dbReference>
<evidence type="ECO:0000313" key="5">
    <source>
        <dbReference type="EMBL" id="HER43234.1"/>
    </source>
</evidence>
<dbReference type="InterPro" id="IPR001845">
    <property type="entry name" value="HTH_ArsR_DNA-bd_dom"/>
</dbReference>
<keyword evidence="1" id="KW-0805">Transcription regulation</keyword>
<sequence length="111" mass="12677">MNEREKEAVEREGTWEPLPAEGIEHFAEILKALANPARLRIVNLLTGGERTVSELCALSGLKQSLVSQQLKILRLNNIVQFRREVPRAYYSLTDQNVVRMLRCLSRCGTLR</sequence>
<evidence type="ECO:0000259" key="4">
    <source>
        <dbReference type="PROSITE" id="PS50987"/>
    </source>
</evidence>
<dbReference type="Proteomes" id="UP000886069">
    <property type="component" value="Unassembled WGS sequence"/>
</dbReference>
<evidence type="ECO:0000256" key="2">
    <source>
        <dbReference type="ARBA" id="ARBA00023125"/>
    </source>
</evidence>